<evidence type="ECO:0000313" key="2">
    <source>
        <dbReference type="Proteomes" id="UP000827872"/>
    </source>
</evidence>
<dbReference type="EMBL" id="CM037618">
    <property type="protein sequence ID" value="KAH8000621.1"/>
    <property type="molecule type" value="Genomic_DNA"/>
</dbReference>
<keyword evidence="2" id="KW-1185">Reference proteome</keyword>
<gene>
    <name evidence="1" type="ORF">K3G42_027123</name>
</gene>
<sequence length="104" mass="12032">MVSCHKHMSCCLHAQEEESTKQLPSSLFVFTSPFPHFFVFFTRILENLWCFLDNSFIVTCLLFVPLHINDSQRISRALPSIANVCLGKKRKMVPGEGWHTFFPL</sequence>
<dbReference type="Proteomes" id="UP000827872">
    <property type="component" value="Linkage Group LG05"/>
</dbReference>
<proteinExistence type="predicted"/>
<evidence type="ECO:0000313" key="1">
    <source>
        <dbReference type="EMBL" id="KAH8000621.1"/>
    </source>
</evidence>
<reference evidence="1" key="1">
    <citation type="submission" date="2021-08" db="EMBL/GenBank/DDBJ databases">
        <title>The first chromosome-level gecko genome reveals the dynamic sex chromosomes of Neotropical dwarf geckos (Sphaerodactylidae: Sphaerodactylus).</title>
        <authorList>
            <person name="Pinto B.J."/>
            <person name="Keating S.E."/>
            <person name="Gamble T."/>
        </authorList>
    </citation>
    <scope>NUCLEOTIDE SEQUENCE</scope>
    <source>
        <strain evidence="1">TG3544</strain>
    </source>
</reference>
<organism evidence="1 2">
    <name type="scientific">Sphaerodactylus townsendi</name>
    <dbReference type="NCBI Taxonomy" id="933632"/>
    <lineage>
        <taxon>Eukaryota</taxon>
        <taxon>Metazoa</taxon>
        <taxon>Chordata</taxon>
        <taxon>Craniata</taxon>
        <taxon>Vertebrata</taxon>
        <taxon>Euteleostomi</taxon>
        <taxon>Lepidosauria</taxon>
        <taxon>Squamata</taxon>
        <taxon>Bifurcata</taxon>
        <taxon>Gekkota</taxon>
        <taxon>Sphaerodactylidae</taxon>
        <taxon>Sphaerodactylus</taxon>
    </lineage>
</organism>
<protein>
    <submittedName>
        <fullName evidence="1">Uncharacterized protein</fullName>
    </submittedName>
</protein>
<accession>A0ACB8F5T5</accession>
<comment type="caution">
    <text evidence="1">The sequence shown here is derived from an EMBL/GenBank/DDBJ whole genome shotgun (WGS) entry which is preliminary data.</text>
</comment>
<name>A0ACB8F5T5_9SAUR</name>